<dbReference type="HAMAP" id="MF_00158">
    <property type="entry name" value="PanC"/>
    <property type="match status" value="1"/>
</dbReference>
<comment type="function">
    <text evidence="9">Catalyzes the condensation of pantoate with beta-alanine in an ATP-dependent reaction via a pantoyl-adenylate intermediate.</text>
</comment>
<dbReference type="NCBIfam" id="TIGR00125">
    <property type="entry name" value="cyt_tran_rel"/>
    <property type="match status" value="1"/>
</dbReference>
<dbReference type="EC" id="6.3.2.1" evidence="9"/>
<keyword evidence="5 9" id="KW-0566">Pantothenate biosynthesis</keyword>
<dbReference type="InterPro" id="IPR042176">
    <property type="entry name" value="Pantoate_ligase_C"/>
</dbReference>
<evidence type="ECO:0000313" key="10">
    <source>
        <dbReference type="EMBL" id="MBM7619519.1"/>
    </source>
</evidence>
<dbReference type="Gene3D" id="3.40.50.620">
    <property type="entry name" value="HUPs"/>
    <property type="match status" value="1"/>
</dbReference>
<organism evidence="10 11">
    <name type="scientific">Sutcliffiella tianshenii</name>
    <dbReference type="NCBI Taxonomy" id="1463404"/>
    <lineage>
        <taxon>Bacteria</taxon>
        <taxon>Bacillati</taxon>
        <taxon>Bacillota</taxon>
        <taxon>Bacilli</taxon>
        <taxon>Bacillales</taxon>
        <taxon>Bacillaceae</taxon>
        <taxon>Sutcliffiella</taxon>
    </lineage>
</organism>
<dbReference type="InterPro" id="IPR003721">
    <property type="entry name" value="Pantoate_ligase"/>
</dbReference>
<keyword evidence="3 9" id="KW-0963">Cytoplasm</keyword>
<comment type="subcellular location">
    <subcellularLocation>
        <location evidence="9">Cytoplasm</location>
    </subcellularLocation>
</comment>
<dbReference type="Pfam" id="PF02569">
    <property type="entry name" value="Pantoate_ligase"/>
    <property type="match status" value="1"/>
</dbReference>
<feature type="binding site" evidence="9">
    <location>
        <position position="61"/>
    </location>
    <ligand>
        <name>(R)-pantoate</name>
        <dbReference type="ChEBI" id="CHEBI:15980"/>
    </ligand>
</feature>
<reference evidence="10 11" key="1">
    <citation type="submission" date="2021-01" db="EMBL/GenBank/DDBJ databases">
        <title>Genomic Encyclopedia of Type Strains, Phase IV (KMG-IV): sequencing the most valuable type-strain genomes for metagenomic binning, comparative biology and taxonomic classification.</title>
        <authorList>
            <person name="Goeker M."/>
        </authorList>
    </citation>
    <scope>NUCLEOTIDE SEQUENCE [LARGE SCALE GENOMIC DNA]</scope>
    <source>
        <strain evidence="10 11">DSM 25879</strain>
    </source>
</reference>
<comment type="catalytic activity">
    <reaction evidence="8 9">
        <text>(R)-pantoate + beta-alanine + ATP = (R)-pantothenate + AMP + diphosphate + H(+)</text>
        <dbReference type="Rhea" id="RHEA:10912"/>
        <dbReference type="ChEBI" id="CHEBI:15378"/>
        <dbReference type="ChEBI" id="CHEBI:15980"/>
        <dbReference type="ChEBI" id="CHEBI:29032"/>
        <dbReference type="ChEBI" id="CHEBI:30616"/>
        <dbReference type="ChEBI" id="CHEBI:33019"/>
        <dbReference type="ChEBI" id="CHEBI:57966"/>
        <dbReference type="ChEBI" id="CHEBI:456215"/>
        <dbReference type="EC" id="6.3.2.1"/>
    </reaction>
</comment>
<evidence type="ECO:0000256" key="5">
    <source>
        <dbReference type="ARBA" id="ARBA00022655"/>
    </source>
</evidence>
<keyword evidence="11" id="KW-1185">Reference proteome</keyword>
<dbReference type="SUPFAM" id="SSF52374">
    <property type="entry name" value="Nucleotidylyl transferase"/>
    <property type="match status" value="1"/>
</dbReference>
<dbReference type="Gene3D" id="3.30.1300.10">
    <property type="entry name" value="Pantoate-beta-alanine ligase, C-terminal domain"/>
    <property type="match status" value="1"/>
</dbReference>
<comment type="similarity">
    <text evidence="2 9">Belongs to the pantothenate synthetase family.</text>
</comment>
<evidence type="ECO:0000256" key="1">
    <source>
        <dbReference type="ARBA" id="ARBA00004990"/>
    </source>
</evidence>
<keyword evidence="6 9" id="KW-0547">Nucleotide-binding</keyword>
<dbReference type="NCBIfam" id="TIGR00018">
    <property type="entry name" value="panC"/>
    <property type="match status" value="1"/>
</dbReference>
<comment type="subunit">
    <text evidence="9">Homodimer.</text>
</comment>
<evidence type="ECO:0000256" key="6">
    <source>
        <dbReference type="ARBA" id="ARBA00022741"/>
    </source>
</evidence>
<keyword evidence="4 9" id="KW-0436">Ligase</keyword>
<evidence type="ECO:0000256" key="8">
    <source>
        <dbReference type="ARBA" id="ARBA00048258"/>
    </source>
</evidence>
<comment type="caution">
    <text evidence="10">The sequence shown here is derived from an EMBL/GenBank/DDBJ whole genome shotgun (WGS) entry which is preliminary data.</text>
</comment>
<dbReference type="PANTHER" id="PTHR21299:SF1">
    <property type="entry name" value="PANTOATE--BETA-ALANINE LIGASE"/>
    <property type="match status" value="1"/>
</dbReference>
<evidence type="ECO:0000256" key="9">
    <source>
        <dbReference type="HAMAP-Rule" id="MF_00158"/>
    </source>
</evidence>
<dbReference type="InterPro" id="IPR004821">
    <property type="entry name" value="Cyt_trans-like"/>
</dbReference>
<comment type="miscellaneous">
    <text evidence="9">The reaction proceeds by a bi uni uni bi ping pong mechanism.</text>
</comment>
<dbReference type="PANTHER" id="PTHR21299">
    <property type="entry name" value="CYTIDYLATE KINASE/PANTOATE-BETA-ALANINE LIGASE"/>
    <property type="match status" value="1"/>
</dbReference>
<evidence type="ECO:0000256" key="2">
    <source>
        <dbReference type="ARBA" id="ARBA00009256"/>
    </source>
</evidence>
<protein>
    <recommendedName>
        <fullName evidence="9">Pantothenate synthetase</fullName>
        <shortName evidence="9">PS</shortName>
        <ecNumber evidence="9">6.3.2.1</ecNumber>
    </recommendedName>
    <alternativeName>
        <fullName evidence="9">Pantoate--beta-alanine ligase</fullName>
    </alternativeName>
    <alternativeName>
        <fullName evidence="9">Pantoate-activating enzyme</fullName>
    </alternativeName>
</protein>
<name>A0ABS2NY18_9BACI</name>
<accession>A0ABS2NY18</accession>
<dbReference type="CDD" id="cd00560">
    <property type="entry name" value="PanC"/>
    <property type="match status" value="1"/>
</dbReference>
<feature type="binding site" evidence="9">
    <location>
        <begin position="147"/>
        <end position="150"/>
    </location>
    <ligand>
        <name>ATP</name>
        <dbReference type="ChEBI" id="CHEBI:30616"/>
    </ligand>
</feature>
<dbReference type="Proteomes" id="UP000737402">
    <property type="component" value="Unassembled WGS sequence"/>
</dbReference>
<comment type="pathway">
    <text evidence="1 9">Cofactor biosynthesis; (R)-pantothenate biosynthesis; (R)-pantothenate from (R)-pantoate and beta-alanine: step 1/1.</text>
</comment>
<dbReference type="EMBL" id="JAFBED010000002">
    <property type="protein sequence ID" value="MBM7619519.1"/>
    <property type="molecule type" value="Genomic_DNA"/>
</dbReference>
<dbReference type="GO" id="GO:0004592">
    <property type="term" value="F:pantoate-beta-alanine ligase activity"/>
    <property type="evidence" value="ECO:0007669"/>
    <property type="project" value="UniProtKB-EC"/>
</dbReference>
<feature type="binding site" evidence="9">
    <location>
        <position position="176"/>
    </location>
    <ligand>
        <name>ATP</name>
        <dbReference type="ChEBI" id="CHEBI:30616"/>
    </ligand>
</feature>
<feature type="binding site" evidence="9">
    <location>
        <begin position="30"/>
        <end position="37"/>
    </location>
    <ligand>
        <name>ATP</name>
        <dbReference type="ChEBI" id="CHEBI:30616"/>
    </ligand>
</feature>
<sequence length="287" mass="32578">MKIINLISDMQKESLEARQANKTIGFVPTMGFLHEGHATLIERARKENDIVILSIFVNPLQFGPNEDFDAYPRDIERDERIARELGVDYLFYPTIQEMYKDDRTTLITVQKRVDVLCGKKRPGHFDGVATVVMKLFQITMPDKAYFGMKDAQQVAVIEGLISDYHLTVNLVRVNTIREEDGLAKSSRNVYLSPLERSVAPAIYQALKMGKQRLEQGDSILQTKELVESYITEKTGSEIDYVEIYSYPGLKEIQKPEDGDGLILAVAAKFSKARLIDNIVFSYTKGEN</sequence>
<feature type="binding site" evidence="9">
    <location>
        <position position="61"/>
    </location>
    <ligand>
        <name>beta-alanine</name>
        <dbReference type="ChEBI" id="CHEBI:57966"/>
    </ligand>
</feature>
<proteinExistence type="inferred from homology"/>
<feature type="active site" description="Proton donor" evidence="9">
    <location>
        <position position="37"/>
    </location>
</feature>
<feature type="binding site" evidence="9">
    <location>
        <position position="153"/>
    </location>
    <ligand>
        <name>(R)-pantoate</name>
        <dbReference type="ChEBI" id="CHEBI:15980"/>
    </ligand>
</feature>
<evidence type="ECO:0000256" key="3">
    <source>
        <dbReference type="ARBA" id="ARBA00022490"/>
    </source>
</evidence>
<dbReference type="InterPro" id="IPR014729">
    <property type="entry name" value="Rossmann-like_a/b/a_fold"/>
</dbReference>
<feature type="binding site" evidence="9">
    <location>
        <begin position="184"/>
        <end position="187"/>
    </location>
    <ligand>
        <name>ATP</name>
        <dbReference type="ChEBI" id="CHEBI:30616"/>
    </ligand>
</feature>
<evidence type="ECO:0000313" key="11">
    <source>
        <dbReference type="Proteomes" id="UP000737402"/>
    </source>
</evidence>
<keyword evidence="7 9" id="KW-0067">ATP-binding</keyword>
<evidence type="ECO:0000256" key="7">
    <source>
        <dbReference type="ARBA" id="ARBA00022840"/>
    </source>
</evidence>
<evidence type="ECO:0000256" key="4">
    <source>
        <dbReference type="ARBA" id="ARBA00022598"/>
    </source>
</evidence>
<gene>
    <name evidence="9" type="primary">panC</name>
    <name evidence="10" type="ORF">JOC95_001368</name>
</gene>
<dbReference type="RefSeq" id="WP_204414585.1">
    <property type="nucleotide sequence ID" value="NZ_JAFBED010000002.1"/>
</dbReference>